<evidence type="ECO:0000256" key="2">
    <source>
        <dbReference type="ARBA" id="ARBA00012438"/>
    </source>
</evidence>
<evidence type="ECO:0000313" key="12">
    <source>
        <dbReference type="EMBL" id="MFD0986679.1"/>
    </source>
</evidence>
<keyword evidence="13" id="KW-1185">Reference proteome</keyword>
<comment type="catalytic activity">
    <reaction evidence="1">
        <text>ATP + protein L-histidine = ADP + protein N-phospho-L-histidine.</text>
        <dbReference type="EC" id="2.7.13.3"/>
    </reaction>
</comment>
<evidence type="ECO:0000256" key="4">
    <source>
        <dbReference type="ARBA" id="ARBA00022679"/>
    </source>
</evidence>
<sequence>MDQERLRILYIDDDPGLRRLVQRELERQGCEVHTEPDGESGLERLKQTSFDAVALDHLMPGMDGLETLERIRQTVSHVPVVFVTAAAESRIAVAALKAGAADYVVKDVEGHFIVLIKVAVESAIEAAAMRLAKEAAEKEVREARDRFEALASERAVLLREVNHRVANSLQLIASMLQIQAANTNSDETRETLKNAVARVLAVAEVHKRLYTSDGVESVSVDQYLSELVEDLRRSAEDEGLSQLSFDADPLQLDPDRAVSLGIIVNELIINAWKYAYPDSSGPIRIGLKRSADGKIVLSVEDDGVGSNIDTGRTSTGLGQKIVTAMAQKLGADVEHADKDQGTKILVSFQEREAEKKSAAA</sequence>
<evidence type="ECO:0000256" key="3">
    <source>
        <dbReference type="ARBA" id="ARBA00022553"/>
    </source>
</evidence>
<dbReference type="EMBL" id="JBHTJO010000001">
    <property type="protein sequence ID" value="MFD0986679.1"/>
    <property type="molecule type" value="Genomic_DNA"/>
</dbReference>
<feature type="coiled-coil region" evidence="9">
    <location>
        <begin position="126"/>
        <end position="198"/>
    </location>
</feature>
<dbReference type="PROSITE" id="PS50110">
    <property type="entry name" value="RESPONSE_REGULATORY"/>
    <property type="match status" value="1"/>
</dbReference>
<dbReference type="Pfam" id="PF07568">
    <property type="entry name" value="HisKA_2"/>
    <property type="match status" value="1"/>
</dbReference>
<dbReference type="InterPro" id="IPR005467">
    <property type="entry name" value="His_kinase_dom"/>
</dbReference>
<dbReference type="Pfam" id="PF02518">
    <property type="entry name" value="HATPase_c"/>
    <property type="match status" value="1"/>
</dbReference>
<keyword evidence="5" id="KW-0547">Nucleotide-binding</keyword>
<evidence type="ECO:0000256" key="5">
    <source>
        <dbReference type="ARBA" id="ARBA00022741"/>
    </source>
</evidence>
<dbReference type="PANTHER" id="PTHR41523">
    <property type="entry name" value="TWO-COMPONENT SYSTEM SENSOR PROTEIN"/>
    <property type="match status" value="1"/>
</dbReference>
<name>A0ABW3J8W2_9HYPH</name>
<feature type="domain" description="Response regulatory" evidence="11">
    <location>
        <begin position="7"/>
        <end position="121"/>
    </location>
</feature>
<dbReference type="SMART" id="SM00448">
    <property type="entry name" value="REC"/>
    <property type="match status" value="1"/>
</dbReference>
<keyword evidence="9" id="KW-0175">Coiled coil</keyword>
<evidence type="ECO:0000256" key="6">
    <source>
        <dbReference type="ARBA" id="ARBA00022777"/>
    </source>
</evidence>
<accession>A0ABW3J8W2</accession>
<evidence type="ECO:0000256" key="7">
    <source>
        <dbReference type="ARBA" id="ARBA00022840"/>
    </source>
</evidence>
<evidence type="ECO:0000313" key="13">
    <source>
        <dbReference type="Proteomes" id="UP001597102"/>
    </source>
</evidence>
<dbReference type="Pfam" id="PF00072">
    <property type="entry name" value="Response_reg"/>
    <property type="match status" value="1"/>
</dbReference>
<dbReference type="InterPro" id="IPR011006">
    <property type="entry name" value="CheY-like_superfamily"/>
</dbReference>
<dbReference type="Gene3D" id="3.30.565.10">
    <property type="entry name" value="Histidine kinase-like ATPase, C-terminal domain"/>
    <property type="match status" value="1"/>
</dbReference>
<dbReference type="Gene3D" id="3.40.50.2300">
    <property type="match status" value="1"/>
</dbReference>
<dbReference type="RefSeq" id="WP_379087264.1">
    <property type="nucleotide sequence ID" value="NZ_JBHTJO010000001.1"/>
</dbReference>
<evidence type="ECO:0000259" key="11">
    <source>
        <dbReference type="PROSITE" id="PS50110"/>
    </source>
</evidence>
<dbReference type="InterPro" id="IPR003594">
    <property type="entry name" value="HATPase_dom"/>
</dbReference>
<dbReference type="PROSITE" id="PS50109">
    <property type="entry name" value="HIS_KIN"/>
    <property type="match status" value="1"/>
</dbReference>
<dbReference type="PANTHER" id="PTHR41523:SF8">
    <property type="entry name" value="ETHYLENE RESPONSE SENSOR PROTEIN"/>
    <property type="match status" value="1"/>
</dbReference>
<dbReference type="GO" id="GO:0004673">
    <property type="term" value="F:protein histidine kinase activity"/>
    <property type="evidence" value="ECO:0007669"/>
    <property type="project" value="UniProtKB-EC"/>
</dbReference>
<dbReference type="InterPro" id="IPR011495">
    <property type="entry name" value="Sig_transdc_His_kin_sub2_dim/P"/>
</dbReference>
<feature type="modified residue" description="4-aspartylphosphate" evidence="8">
    <location>
        <position position="56"/>
    </location>
</feature>
<dbReference type="SMART" id="SM00387">
    <property type="entry name" value="HATPase_c"/>
    <property type="match status" value="1"/>
</dbReference>
<reference evidence="13" key="1">
    <citation type="journal article" date="2019" name="Int. J. Syst. Evol. Microbiol.">
        <title>The Global Catalogue of Microorganisms (GCM) 10K type strain sequencing project: providing services to taxonomists for standard genome sequencing and annotation.</title>
        <authorList>
            <consortium name="The Broad Institute Genomics Platform"/>
            <consortium name="The Broad Institute Genome Sequencing Center for Infectious Disease"/>
            <person name="Wu L."/>
            <person name="Ma J."/>
        </authorList>
    </citation>
    <scope>NUCLEOTIDE SEQUENCE [LARGE SCALE GENOMIC DNA]</scope>
    <source>
        <strain evidence="13">CCUG 61697</strain>
    </source>
</reference>
<proteinExistence type="predicted"/>
<keyword evidence="6 12" id="KW-0418">Kinase</keyword>
<gene>
    <name evidence="12" type="ORF">ACFQ2F_06170</name>
</gene>
<dbReference type="Proteomes" id="UP001597102">
    <property type="component" value="Unassembled WGS sequence"/>
</dbReference>
<organism evidence="12 13">
    <name type="scientific">Methyloligella solikamskensis</name>
    <dbReference type="NCBI Taxonomy" id="1177756"/>
    <lineage>
        <taxon>Bacteria</taxon>
        <taxon>Pseudomonadati</taxon>
        <taxon>Pseudomonadota</taxon>
        <taxon>Alphaproteobacteria</taxon>
        <taxon>Hyphomicrobiales</taxon>
        <taxon>Hyphomicrobiaceae</taxon>
        <taxon>Methyloligella</taxon>
    </lineage>
</organism>
<dbReference type="SUPFAM" id="SSF55874">
    <property type="entry name" value="ATPase domain of HSP90 chaperone/DNA topoisomerase II/histidine kinase"/>
    <property type="match status" value="1"/>
</dbReference>
<evidence type="ECO:0000256" key="8">
    <source>
        <dbReference type="PROSITE-ProRule" id="PRU00169"/>
    </source>
</evidence>
<evidence type="ECO:0000256" key="1">
    <source>
        <dbReference type="ARBA" id="ARBA00000085"/>
    </source>
</evidence>
<evidence type="ECO:0000256" key="9">
    <source>
        <dbReference type="SAM" id="Coils"/>
    </source>
</evidence>
<keyword evidence="3 8" id="KW-0597">Phosphoprotein</keyword>
<evidence type="ECO:0000259" key="10">
    <source>
        <dbReference type="PROSITE" id="PS50109"/>
    </source>
</evidence>
<keyword evidence="4 12" id="KW-0808">Transferase</keyword>
<dbReference type="InterPro" id="IPR036890">
    <property type="entry name" value="HATPase_C_sf"/>
</dbReference>
<dbReference type="EC" id="2.7.13.3" evidence="2"/>
<dbReference type="Gene3D" id="3.30.450.20">
    <property type="entry name" value="PAS domain"/>
    <property type="match status" value="1"/>
</dbReference>
<protein>
    <recommendedName>
        <fullName evidence="2">histidine kinase</fullName>
        <ecNumber evidence="2">2.7.13.3</ecNumber>
    </recommendedName>
</protein>
<dbReference type="CDD" id="cd00156">
    <property type="entry name" value="REC"/>
    <property type="match status" value="1"/>
</dbReference>
<dbReference type="SUPFAM" id="SSF52172">
    <property type="entry name" value="CheY-like"/>
    <property type="match status" value="1"/>
</dbReference>
<keyword evidence="7" id="KW-0067">ATP-binding</keyword>
<dbReference type="InterPro" id="IPR001789">
    <property type="entry name" value="Sig_transdc_resp-reg_receiver"/>
</dbReference>
<comment type="caution">
    <text evidence="12">The sequence shown here is derived from an EMBL/GenBank/DDBJ whole genome shotgun (WGS) entry which is preliminary data.</text>
</comment>
<feature type="domain" description="Histidine kinase" evidence="10">
    <location>
        <begin position="160"/>
        <end position="352"/>
    </location>
</feature>